<dbReference type="Gene3D" id="3.30.70.2220">
    <property type="entry name" value="CRISPR-Cas system, Cmr2 subunit, D1 domain, cysteine cluster"/>
    <property type="match status" value="1"/>
</dbReference>
<dbReference type="InterPro" id="IPR024615">
    <property type="entry name" value="CRISPR-assoc_Cmr2_N"/>
</dbReference>
<evidence type="ECO:0000256" key="1">
    <source>
        <dbReference type="ARBA" id="ARBA00022741"/>
    </source>
</evidence>
<accession>A0ABT4TU61</accession>
<organism evidence="4 5">
    <name type="scientific">Nocardiopsis suaedae</name>
    <dbReference type="NCBI Taxonomy" id="3018444"/>
    <lineage>
        <taxon>Bacteria</taxon>
        <taxon>Bacillati</taxon>
        <taxon>Actinomycetota</taxon>
        <taxon>Actinomycetes</taxon>
        <taxon>Streptosporangiales</taxon>
        <taxon>Nocardiopsidaceae</taxon>
        <taxon>Nocardiopsis</taxon>
    </lineage>
</organism>
<evidence type="ECO:0000313" key="4">
    <source>
        <dbReference type="EMBL" id="MDA2807784.1"/>
    </source>
</evidence>
<dbReference type="Pfam" id="PF12469">
    <property type="entry name" value="Cmr2_N"/>
    <property type="match status" value="1"/>
</dbReference>
<keyword evidence="1" id="KW-0547">Nucleotide-binding</keyword>
<protein>
    <submittedName>
        <fullName evidence="4">Type III-B CRISPR-associated protein Cas10/Cmr2</fullName>
    </submittedName>
</protein>
<dbReference type="EMBL" id="JAQFWP010000063">
    <property type="protein sequence ID" value="MDA2807784.1"/>
    <property type="molecule type" value="Genomic_DNA"/>
</dbReference>
<feature type="domain" description="GGDEF" evidence="3">
    <location>
        <begin position="353"/>
        <end position="489"/>
    </location>
</feature>
<evidence type="ECO:0000313" key="5">
    <source>
        <dbReference type="Proteomes" id="UP001165685"/>
    </source>
</evidence>
<evidence type="ECO:0000256" key="2">
    <source>
        <dbReference type="ARBA" id="ARBA00023118"/>
    </source>
</evidence>
<proteinExistence type="predicted"/>
<dbReference type="InterPro" id="IPR000160">
    <property type="entry name" value="GGDEF_dom"/>
</dbReference>
<reference evidence="4" key="1">
    <citation type="submission" date="2023-01" db="EMBL/GenBank/DDBJ databases">
        <title>Draft genome sequence of Nocardiopsis sp. LSu2-4 isolated from halophytes.</title>
        <authorList>
            <person name="Duangmal K."/>
            <person name="Chantavorakit T."/>
        </authorList>
    </citation>
    <scope>NUCLEOTIDE SEQUENCE</scope>
    <source>
        <strain evidence="4">LSu2-4</strain>
    </source>
</reference>
<dbReference type="Pfam" id="PF22335">
    <property type="entry name" value="Cas10-Cmr2_palm2"/>
    <property type="match status" value="1"/>
</dbReference>
<evidence type="ECO:0000259" key="3">
    <source>
        <dbReference type="PROSITE" id="PS50887"/>
    </source>
</evidence>
<dbReference type="InterPro" id="IPR054767">
    <property type="entry name" value="Cas10-Cmr2_palm2"/>
</dbReference>
<gene>
    <name evidence="4" type="ORF">O4U47_24960</name>
</gene>
<dbReference type="InterPro" id="IPR043128">
    <property type="entry name" value="Rev_trsase/Diguanyl_cyclase"/>
</dbReference>
<dbReference type="InterPro" id="IPR038242">
    <property type="entry name" value="Cmr2_N"/>
</dbReference>
<comment type="caution">
    <text evidence="4">The sequence shown here is derived from an EMBL/GenBank/DDBJ whole genome shotgun (WGS) entry which is preliminary data.</text>
</comment>
<keyword evidence="5" id="KW-1185">Reference proteome</keyword>
<sequence length="632" mass="67867">MTGRDLVVVALAGVQRYIEESRTTTDLRSGSQIIAGLAAAGVECLLADDRLDARIVFPVEGRARGAEDGMPNRIVARVAAGTGPRAAEQVRDHLDGMWAHWVGQVFGEDDGRRARGELDTPGWPVVQWVSVPAEAGDHAAQWRRAQRLLAGRKNIRDFAQPLDASRPLCTLSPRWRSVPPPQRAPEHMRGEDLSVPSWVKRLWHRRGGGEQKGFPSTKGIASAHYRAAVLRHWDRPGIAEAVRDLKDCVDQVDRQDISEAALPGFPEEVTGAGGGDPAADWFRGRGAQWVYPGVWHLDALAHRFGLKGDDGEAGEDGESGLPELFEEAVGLGAMASKALAQAGEQAGLAPPSPHLAVLVQDLDSMGRFLSGRGRGQDGGPLEVTAEEHGRISRELSEVAAEQRSAVEKALGTVVYAGGDDLLALVPAAQALGVARACHDTVRAPLPTASTGLLFFHHDSSLREALHRAHELLAEAKRREGKHGLGIGYIRNSGAHAECVVGWADGAPPEEALRVFMPRGDSARIRLSPRLLADLIAERTHLDGGADGAGEDHRPLPRGVAEAEMRRLIRRHTTVAPPPGGSAPPEAAPKDDEKLKRAFAHDAVAALARLAPEGRLLDEDAVRVAVFLRQEVL</sequence>
<keyword evidence="2" id="KW-0051">Antiviral defense</keyword>
<name>A0ABT4TU61_9ACTN</name>
<dbReference type="Proteomes" id="UP001165685">
    <property type="component" value="Unassembled WGS sequence"/>
</dbReference>
<dbReference type="Gene3D" id="3.30.70.270">
    <property type="match status" value="1"/>
</dbReference>
<dbReference type="PROSITE" id="PS50887">
    <property type="entry name" value="GGDEF"/>
    <property type="match status" value="1"/>
</dbReference>